<dbReference type="PROSITE" id="PS51352">
    <property type="entry name" value="THIOREDOXIN_2"/>
    <property type="match status" value="1"/>
</dbReference>
<evidence type="ECO:0000256" key="3">
    <source>
        <dbReference type="ARBA" id="ARBA00022968"/>
    </source>
</evidence>
<keyword evidence="2" id="KW-0201">Cytochrome c-type biogenesis</keyword>
<reference evidence="9" key="1">
    <citation type="submission" date="2021-10" db="EMBL/GenBank/DDBJ databases">
        <title>Streptomyces nigrumlapis sp.nov.,an antimicrobial producing actinobacterium isolated from Black Gobi rocks.</title>
        <authorList>
            <person name="Wen Y."/>
            <person name="Zhang W."/>
            <person name="Liu X.G."/>
        </authorList>
    </citation>
    <scope>NUCLEOTIDE SEQUENCE</scope>
    <source>
        <strain evidence="9">ST13-2-2</strain>
    </source>
</reference>
<keyword evidence="7" id="KW-1133">Transmembrane helix</keyword>
<feature type="compositionally biased region" description="Basic and acidic residues" evidence="6">
    <location>
        <begin position="16"/>
        <end position="35"/>
    </location>
</feature>
<gene>
    <name evidence="9" type="ORF">K9S39_03610</name>
</gene>
<evidence type="ECO:0000256" key="7">
    <source>
        <dbReference type="SAM" id="Phobius"/>
    </source>
</evidence>
<keyword evidence="5" id="KW-0676">Redox-active center</keyword>
<evidence type="ECO:0000256" key="1">
    <source>
        <dbReference type="ARBA" id="ARBA00004196"/>
    </source>
</evidence>
<keyword evidence="10" id="KW-1185">Reference proteome</keyword>
<comment type="subcellular location">
    <subcellularLocation>
        <location evidence="1">Cell envelope</location>
    </subcellularLocation>
</comment>
<feature type="region of interest" description="Disordered" evidence="6">
    <location>
        <begin position="1"/>
        <end position="35"/>
    </location>
</feature>
<dbReference type="PANTHER" id="PTHR42852">
    <property type="entry name" value="THIOL:DISULFIDE INTERCHANGE PROTEIN DSBE"/>
    <property type="match status" value="1"/>
</dbReference>
<dbReference type="Gene3D" id="3.40.30.10">
    <property type="entry name" value="Glutaredoxin"/>
    <property type="match status" value="1"/>
</dbReference>
<evidence type="ECO:0000313" key="10">
    <source>
        <dbReference type="Proteomes" id="UP000830115"/>
    </source>
</evidence>
<dbReference type="PANTHER" id="PTHR42852:SF6">
    <property type="entry name" value="THIOL:DISULFIDE INTERCHANGE PROTEIN DSBE"/>
    <property type="match status" value="1"/>
</dbReference>
<keyword evidence="7" id="KW-0812">Transmembrane</keyword>
<evidence type="ECO:0000256" key="2">
    <source>
        <dbReference type="ARBA" id="ARBA00022748"/>
    </source>
</evidence>
<keyword evidence="3" id="KW-0735">Signal-anchor</keyword>
<keyword evidence="4" id="KW-1015">Disulfide bond</keyword>
<keyword evidence="7" id="KW-0472">Membrane</keyword>
<dbReference type="Proteomes" id="UP000830115">
    <property type="component" value="Chromosome"/>
</dbReference>
<feature type="transmembrane region" description="Helical" evidence="7">
    <location>
        <begin position="41"/>
        <end position="59"/>
    </location>
</feature>
<proteinExistence type="predicted"/>
<dbReference type="InterPro" id="IPR050553">
    <property type="entry name" value="Thioredoxin_ResA/DsbE_sf"/>
</dbReference>
<dbReference type="CDD" id="cd02971">
    <property type="entry name" value="PRX_family"/>
    <property type="match status" value="1"/>
</dbReference>
<name>A0ABY4M401_9ACTN</name>
<dbReference type="InterPro" id="IPR036249">
    <property type="entry name" value="Thioredoxin-like_sf"/>
</dbReference>
<evidence type="ECO:0000256" key="4">
    <source>
        <dbReference type="ARBA" id="ARBA00023157"/>
    </source>
</evidence>
<evidence type="ECO:0000313" key="9">
    <source>
        <dbReference type="EMBL" id="UQA91090.1"/>
    </source>
</evidence>
<organism evidence="9 10">
    <name type="scientific">Streptomyces halobius</name>
    <dbReference type="NCBI Taxonomy" id="2879846"/>
    <lineage>
        <taxon>Bacteria</taxon>
        <taxon>Bacillati</taxon>
        <taxon>Actinomycetota</taxon>
        <taxon>Actinomycetes</taxon>
        <taxon>Kitasatosporales</taxon>
        <taxon>Streptomycetaceae</taxon>
        <taxon>Streptomyces</taxon>
    </lineage>
</organism>
<dbReference type="InterPro" id="IPR013766">
    <property type="entry name" value="Thioredoxin_domain"/>
</dbReference>
<dbReference type="RefSeq" id="WP_248861882.1">
    <property type="nucleotide sequence ID" value="NZ_CP086322.1"/>
</dbReference>
<dbReference type="Pfam" id="PF00578">
    <property type="entry name" value="AhpC-TSA"/>
    <property type="match status" value="1"/>
</dbReference>
<dbReference type="InterPro" id="IPR000866">
    <property type="entry name" value="AhpC/TSA"/>
</dbReference>
<protein>
    <submittedName>
        <fullName evidence="9">Peroxiredoxin family protein</fullName>
    </submittedName>
</protein>
<evidence type="ECO:0000256" key="6">
    <source>
        <dbReference type="SAM" id="MobiDB-lite"/>
    </source>
</evidence>
<accession>A0ABY4M401</accession>
<sequence length="233" mass="25436">MAADTQHTPEPGTKAARREKAKQLRESEKQREQRNRRLRRIALVTAAVVAVTGGLYLVFNQSEQAAQNVSYDVGKPGIGKTAPDFTLASSAGGKESLAGHRGETVLLYFHEGGGCQPCWDQIVDLDKTWKKFEGLGVDTMLSVTTDPADLTKRKVKDDGIKSPVLSDPDLKVSKEYTTNQYGMMGGSTNGHSFILVGPDGEIQWRADYGGAPDYTMYVKVDKLLDDLKAGRKA</sequence>
<dbReference type="SUPFAM" id="SSF52833">
    <property type="entry name" value="Thioredoxin-like"/>
    <property type="match status" value="1"/>
</dbReference>
<feature type="domain" description="Thioredoxin" evidence="8">
    <location>
        <begin position="76"/>
        <end position="229"/>
    </location>
</feature>
<evidence type="ECO:0000259" key="8">
    <source>
        <dbReference type="PROSITE" id="PS51352"/>
    </source>
</evidence>
<evidence type="ECO:0000256" key="5">
    <source>
        <dbReference type="ARBA" id="ARBA00023284"/>
    </source>
</evidence>
<dbReference type="EMBL" id="CP086322">
    <property type="protein sequence ID" value="UQA91090.1"/>
    <property type="molecule type" value="Genomic_DNA"/>
</dbReference>